<keyword evidence="4 11" id="KW-0436">Ligase</keyword>
<proteinExistence type="inferred from homology"/>
<keyword evidence="5" id="KW-0479">Metal-binding</keyword>
<gene>
    <name evidence="14" type="ORF">BU202_07465</name>
</gene>
<dbReference type="UniPathway" id="UPA00219"/>
<evidence type="ECO:0000256" key="8">
    <source>
        <dbReference type="ARBA" id="ARBA00022842"/>
    </source>
</evidence>
<organism evidence="14 15">
    <name type="scientific">Streptococcus cuniculi</name>
    <dbReference type="NCBI Taxonomy" id="1432788"/>
    <lineage>
        <taxon>Bacteria</taxon>
        <taxon>Bacillati</taxon>
        <taxon>Bacillota</taxon>
        <taxon>Bacilli</taxon>
        <taxon>Lactobacillales</taxon>
        <taxon>Streptococcaceae</taxon>
        <taxon>Streptococcus</taxon>
    </lineage>
</organism>
<reference evidence="15" key="1">
    <citation type="submission" date="2016-12" db="EMBL/GenBank/DDBJ databases">
        <authorList>
            <person name="Gulvik C.A."/>
        </authorList>
    </citation>
    <scope>NUCLEOTIDE SEQUENCE [LARGE SCALE GENOMIC DNA]</scope>
    <source>
        <strain evidence="15">NED12-00049-6B</strain>
    </source>
</reference>
<keyword evidence="6 11" id="KW-0547">Nucleotide-binding</keyword>
<dbReference type="InterPro" id="IPR013221">
    <property type="entry name" value="Mur_ligase_cen"/>
</dbReference>
<dbReference type="InterPro" id="IPR004101">
    <property type="entry name" value="Mur_ligase_C"/>
</dbReference>
<evidence type="ECO:0000256" key="10">
    <source>
        <dbReference type="ARBA" id="ARBA00047493"/>
    </source>
</evidence>
<dbReference type="InterPro" id="IPR018109">
    <property type="entry name" value="Folylpolyglutamate_synth_CS"/>
</dbReference>
<evidence type="ECO:0000256" key="5">
    <source>
        <dbReference type="ARBA" id="ARBA00022723"/>
    </source>
</evidence>
<dbReference type="GO" id="GO:0004326">
    <property type="term" value="F:tetrahydrofolylpolyglutamate synthase activity"/>
    <property type="evidence" value="ECO:0007669"/>
    <property type="project" value="UniProtKB-EC"/>
</dbReference>
<evidence type="ECO:0000256" key="2">
    <source>
        <dbReference type="ARBA" id="ARBA00008276"/>
    </source>
</evidence>
<comment type="similarity">
    <text evidence="2 11">Belongs to the folylpolyglutamate synthase family.</text>
</comment>
<dbReference type="OrthoDB" id="9809356at2"/>
<dbReference type="InterPro" id="IPR001645">
    <property type="entry name" value="Folylpolyglutamate_synth"/>
</dbReference>
<dbReference type="AlphaFoldDB" id="A0A1Q8E6T3"/>
<dbReference type="PROSITE" id="PS01012">
    <property type="entry name" value="FOLYLPOLYGLU_SYNT_2"/>
    <property type="match status" value="1"/>
</dbReference>
<dbReference type="PANTHER" id="PTHR11136:SF0">
    <property type="entry name" value="DIHYDROFOLATE SYNTHETASE-RELATED"/>
    <property type="match status" value="1"/>
</dbReference>
<dbReference type="PIRSF" id="PIRSF001563">
    <property type="entry name" value="Folylpolyglu_synth"/>
    <property type="match status" value="1"/>
</dbReference>
<evidence type="ECO:0000256" key="3">
    <source>
        <dbReference type="ARBA" id="ARBA00013025"/>
    </source>
</evidence>
<comment type="cofactor">
    <cofactor evidence="1">
        <name>Mg(2+)</name>
        <dbReference type="ChEBI" id="CHEBI:18420"/>
    </cofactor>
</comment>
<feature type="domain" description="Mur ligase C-terminal" evidence="12">
    <location>
        <begin position="286"/>
        <end position="399"/>
    </location>
</feature>
<dbReference type="NCBIfam" id="TIGR01499">
    <property type="entry name" value="folC"/>
    <property type="match status" value="1"/>
</dbReference>
<dbReference type="InterPro" id="IPR036565">
    <property type="entry name" value="Mur-like_cat_sf"/>
</dbReference>
<evidence type="ECO:0000313" key="15">
    <source>
        <dbReference type="Proteomes" id="UP000186890"/>
    </source>
</evidence>
<keyword evidence="15" id="KW-1185">Reference proteome</keyword>
<accession>A0A1Q8E6T3</accession>
<dbReference type="GO" id="GO:0008841">
    <property type="term" value="F:dihydrofolate synthase activity"/>
    <property type="evidence" value="ECO:0007669"/>
    <property type="project" value="TreeGrafter"/>
</dbReference>
<evidence type="ECO:0000259" key="13">
    <source>
        <dbReference type="Pfam" id="PF08245"/>
    </source>
</evidence>
<evidence type="ECO:0000256" key="6">
    <source>
        <dbReference type="ARBA" id="ARBA00022741"/>
    </source>
</evidence>
<dbReference type="FunFam" id="3.40.1190.10:FF:000011">
    <property type="entry name" value="Folylpolyglutamate synthase/dihydrofolate synthase"/>
    <property type="match status" value="1"/>
</dbReference>
<dbReference type="GO" id="GO:0005737">
    <property type="term" value="C:cytoplasm"/>
    <property type="evidence" value="ECO:0007669"/>
    <property type="project" value="TreeGrafter"/>
</dbReference>
<comment type="catalytic activity">
    <reaction evidence="10">
        <text>(6S)-5,6,7,8-tetrahydrofolyl-(gamma-L-Glu)(n) + L-glutamate + ATP = (6S)-5,6,7,8-tetrahydrofolyl-(gamma-L-Glu)(n+1) + ADP + phosphate + H(+)</text>
        <dbReference type="Rhea" id="RHEA:10580"/>
        <dbReference type="Rhea" id="RHEA-COMP:14738"/>
        <dbReference type="Rhea" id="RHEA-COMP:14740"/>
        <dbReference type="ChEBI" id="CHEBI:15378"/>
        <dbReference type="ChEBI" id="CHEBI:29985"/>
        <dbReference type="ChEBI" id="CHEBI:30616"/>
        <dbReference type="ChEBI" id="CHEBI:43474"/>
        <dbReference type="ChEBI" id="CHEBI:141005"/>
        <dbReference type="ChEBI" id="CHEBI:456216"/>
        <dbReference type="EC" id="6.3.2.17"/>
    </reaction>
</comment>
<dbReference type="SUPFAM" id="SSF53623">
    <property type="entry name" value="MurD-like peptide ligases, catalytic domain"/>
    <property type="match status" value="1"/>
</dbReference>
<evidence type="ECO:0000256" key="4">
    <source>
        <dbReference type="ARBA" id="ARBA00022598"/>
    </source>
</evidence>
<comment type="caution">
    <text evidence="14">The sequence shown here is derived from an EMBL/GenBank/DDBJ whole genome shotgun (WGS) entry which is preliminary data.</text>
</comment>
<dbReference type="PROSITE" id="PS01011">
    <property type="entry name" value="FOLYLPOLYGLU_SYNT_1"/>
    <property type="match status" value="1"/>
</dbReference>
<dbReference type="InterPro" id="IPR036615">
    <property type="entry name" value="Mur_ligase_C_dom_sf"/>
</dbReference>
<evidence type="ECO:0000313" key="14">
    <source>
        <dbReference type="EMBL" id="OLF47490.1"/>
    </source>
</evidence>
<keyword evidence="7 11" id="KW-0067">ATP-binding</keyword>
<evidence type="ECO:0000256" key="9">
    <source>
        <dbReference type="ARBA" id="ARBA00030592"/>
    </source>
</evidence>
<dbReference type="Gene3D" id="3.90.190.20">
    <property type="entry name" value="Mur ligase, C-terminal domain"/>
    <property type="match status" value="1"/>
</dbReference>
<dbReference type="GO" id="GO:0046872">
    <property type="term" value="F:metal ion binding"/>
    <property type="evidence" value="ECO:0007669"/>
    <property type="project" value="UniProtKB-KW"/>
</dbReference>
<evidence type="ECO:0000256" key="7">
    <source>
        <dbReference type="ARBA" id="ARBA00022840"/>
    </source>
</evidence>
<dbReference type="SUPFAM" id="SSF53244">
    <property type="entry name" value="MurD-like peptide ligases, peptide-binding domain"/>
    <property type="match status" value="1"/>
</dbReference>
<dbReference type="Pfam" id="PF08245">
    <property type="entry name" value="Mur_ligase_M"/>
    <property type="match status" value="1"/>
</dbReference>
<dbReference type="EMBL" id="MSJM01000006">
    <property type="protein sequence ID" value="OLF47490.1"/>
    <property type="molecule type" value="Genomic_DNA"/>
</dbReference>
<dbReference type="Pfam" id="PF02875">
    <property type="entry name" value="Mur_ligase_C"/>
    <property type="match status" value="1"/>
</dbReference>
<dbReference type="Proteomes" id="UP000186890">
    <property type="component" value="Unassembled WGS sequence"/>
</dbReference>
<evidence type="ECO:0000256" key="11">
    <source>
        <dbReference type="PIRNR" id="PIRNR001563"/>
    </source>
</evidence>
<evidence type="ECO:0000259" key="12">
    <source>
        <dbReference type="Pfam" id="PF02875"/>
    </source>
</evidence>
<dbReference type="PANTHER" id="PTHR11136">
    <property type="entry name" value="FOLYLPOLYGLUTAMATE SYNTHASE-RELATED"/>
    <property type="match status" value="1"/>
</dbReference>
<keyword evidence="8" id="KW-0460">Magnesium</keyword>
<protein>
    <recommendedName>
        <fullName evidence="3">tetrahydrofolate synthase</fullName>
        <ecNumber evidence="3">6.3.2.17</ecNumber>
    </recommendedName>
    <alternativeName>
        <fullName evidence="9">Tetrahydrofolylpolyglutamate synthase</fullName>
    </alternativeName>
</protein>
<sequence length="416" mass="47177">MTRLEKWLQTKQGKVYRYKMEKVQYALDLLGHPEKGLPVVHVAGTNGKGSTIAFLNSLLLAQGFRVGTFVSPHMVTIYDRICINGRPIPEALFQKLAEQIFALEQEVERVYEPFRYFEVMTLIMLLYFKDQGLDFALVEVGIGGLLDTTNVVEPLATLITSIGLDHQDLLGHRLEAIAEQKAGIIKPGVPVLIGPLPSSAVEICRRQARLQEAPIYCEGVDFSLQNGLFTNATQRLERLRLGLVGQHQEENAALALQAFFLLMEQRNVSIDMEMVRRALETTTWAGRLEKVGQQGQIYLDGAHNLPAIERLVAFIQSLSAERVTILFSALKRKDFREMLEYLEKNVPQARLVLTGFAYDGGINEMDCPEELHYEADYRQFIKEWEETASSDEVLFITGSLYFISEVRRQWKDVFAS</sequence>
<dbReference type="EC" id="6.3.2.17" evidence="3"/>
<dbReference type="Gene3D" id="3.40.1190.10">
    <property type="entry name" value="Mur-like, catalytic domain"/>
    <property type="match status" value="1"/>
</dbReference>
<dbReference type="RefSeq" id="WP_075105166.1">
    <property type="nucleotide sequence ID" value="NZ_MSJM01000006.1"/>
</dbReference>
<evidence type="ECO:0000256" key="1">
    <source>
        <dbReference type="ARBA" id="ARBA00001946"/>
    </source>
</evidence>
<dbReference type="GO" id="GO:0009252">
    <property type="term" value="P:peptidoglycan biosynthetic process"/>
    <property type="evidence" value="ECO:0007669"/>
    <property type="project" value="UniProtKB-UniPathway"/>
</dbReference>
<dbReference type="GO" id="GO:0005524">
    <property type="term" value="F:ATP binding"/>
    <property type="evidence" value="ECO:0007669"/>
    <property type="project" value="UniProtKB-KW"/>
</dbReference>
<name>A0A1Q8E6T3_9STRE</name>
<feature type="domain" description="Mur ligase central" evidence="13">
    <location>
        <begin position="42"/>
        <end position="189"/>
    </location>
</feature>